<protein>
    <submittedName>
        <fullName evidence="4">Uncharacterized protein</fullName>
    </submittedName>
</protein>
<keyword evidence="2" id="KW-0812">Transmembrane</keyword>
<dbReference type="EMBL" id="KL142368">
    <property type="protein sequence ID" value="KDR84614.1"/>
    <property type="molecule type" value="Genomic_DNA"/>
</dbReference>
<evidence type="ECO:0000313" key="5">
    <source>
        <dbReference type="Proteomes" id="UP000027222"/>
    </source>
</evidence>
<keyword evidence="3" id="KW-0732">Signal</keyword>
<dbReference type="OrthoDB" id="2527908at2759"/>
<dbReference type="HOGENOM" id="CLU_033917_1_0_1"/>
<evidence type="ECO:0000256" key="2">
    <source>
        <dbReference type="SAM" id="Phobius"/>
    </source>
</evidence>
<evidence type="ECO:0000256" key="1">
    <source>
        <dbReference type="SAM" id="MobiDB-lite"/>
    </source>
</evidence>
<organism evidence="4 5">
    <name type="scientific">Galerina marginata (strain CBS 339.88)</name>
    <dbReference type="NCBI Taxonomy" id="685588"/>
    <lineage>
        <taxon>Eukaryota</taxon>
        <taxon>Fungi</taxon>
        <taxon>Dikarya</taxon>
        <taxon>Basidiomycota</taxon>
        <taxon>Agaricomycotina</taxon>
        <taxon>Agaricomycetes</taxon>
        <taxon>Agaricomycetidae</taxon>
        <taxon>Agaricales</taxon>
        <taxon>Agaricineae</taxon>
        <taxon>Strophariaceae</taxon>
        <taxon>Galerina</taxon>
    </lineage>
</organism>
<feature type="transmembrane region" description="Helical" evidence="2">
    <location>
        <begin position="274"/>
        <end position="294"/>
    </location>
</feature>
<reference evidence="5" key="1">
    <citation type="journal article" date="2014" name="Proc. Natl. Acad. Sci. U.S.A.">
        <title>Extensive sampling of basidiomycete genomes demonstrates inadequacy of the white-rot/brown-rot paradigm for wood decay fungi.</title>
        <authorList>
            <person name="Riley R."/>
            <person name="Salamov A.A."/>
            <person name="Brown D.W."/>
            <person name="Nagy L.G."/>
            <person name="Floudas D."/>
            <person name="Held B.W."/>
            <person name="Levasseur A."/>
            <person name="Lombard V."/>
            <person name="Morin E."/>
            <person name="Otillar R."/>
            <person name="Lindquist E.A."/>
            <person name="Sun H."/>
            <person name="LaButti K.M."/>
            <person name="Schmutz J."/>
            <person name="Jabbour D."/>
            <person name="Luo H."/>
            <person name="Baker S.E."/>
            <person name="Pisabarro A.G."/>
            <person name="Walton J.D."/>
            <person name="Blanchette R.A."/>
            <person name="Henrissat B."/>
            <person name="Martin F."/>
            <person name="Cullen D."/>
            <person name="Hibbett D.S."/>
            <person name="Grigoriev I.V."/>
        </authorList>
    </citation>
    <scope>NUCLEOTIDE SEQUENCE [LARGE SCALE GENOMIC DNA]</scope>
    <source>
        <strain evidence="5">CBS 339.88</strain>
    </source>
</reference>
<feature type="region of interest" description="Disordered" evidence="1">
    <location>
        <begin position="442"/>
        <end position="469"/>
    </location>
</feature>
<feature type="signal peptide" evidence="3">
    <location>
        <begin position="1"/>
        <end position="20"/>
    </location>
</feature>
<dbReference type="Proteomes" id="UP000027222">
    <property type="component" value="Unassembled WGS sequence"/>
</dbReference>
<accession>A0A067TXB3</accession>
<sequence>MPPLILALCILAILLPSSAAQTLPDLFRWDLVITPDMKPSNKSSDFSPSLPTCTPLRIVVTPLSPLAAPPYYMMAVPVNGTPTITSIGADENNLSWNVTYHVGSQLILTVLDAKGNSGGTQLETMGVIAGKSTACVINRIVAPPFTVTADHVKNGLATCKRWLVTMDGGIPPYNLLISTLGADWMANMTVKSDLNAFIYINRAPPNKNLFAAVSDSTGRWAYGTPMVKTKGKKDASCRGLFSSEGDTLTIEEQDEAKRATTEAAQRRHSTIIKVSVSLSLMFLLLLAGGTFLYLRKRKHKTEVERAKYAPTPYNETKSAALSTGMHFQTAENQFQTSSKPTLARKDRVKRATPLSQRPYDVLPSYLDGPGTAVSLPMTDASNIQPWRGSNHRFHPIFANLSATQQWFHLVILATWMYTRLPASESTPNDPWSSYIPRFTSENILRTGDEGGGPEFSPGYNDRPRRPRPI</sequence>
<evidence type="ECO:0000313" key="4">
    <source>
        <dbReference type="EMBL" id="KDR84614.1"/>
    </source>
</evidence>
<gene>
    <name evidence="4" type="ORF">GALMADRAFT_151430</name>
</gene>
<keyword evidence="2" id="KW-1133">Transmembrane helix</keyword>
<feature type="chain" id="PRO_5001647341" evidence="3">
    <location>
        <begin position="21"/>
        <end position="469"/>
    </location>
</feature>
<evidence type="ECO:0000256" key="3">
    <source>
        <dbReference type="SAM" id="SignalP"/>
    </source>
</evidence>
<keyword evidence="5" id="KW-1185">Reference proteome</keyword>
<dbReference type="AlphaFoldDB" id="A0A067TXB3"/>
<proteinExistence type="predicted"/>
<keyword evidence="2" id="KW-0472">Membrane</keyword>
<name>A0A067TXB3_GALM3</name>